<dbReference type="AlphaFoldDB" id="A0A0C9TUQ8"/>
<evidence type="ECO:0000313" key="2">
    <source>
        <dbReference type="EMBL" id="KIJ11502.1"/>
    </source>
</evidence>
<keyword evidence="3" id="KW-1185">Reference proteome</keyword>
<organism evidence="2 3">
    <name type="scientific">Paxillus involutus ATCC 200175</name>
    <dbReference type="NCBI Taxonomy" id="664439"/>
    <lineage>
        <taxon>Eukaryota</taxon>
        <taxon>Fungi</taxon>
        <taxon>Dikarya</taxon>
        <taxon>Basidiomycota</taxon>
        <taxon>Agaricomycotina</taxon>
        <taxon>Agaricomycetes</taxon>
        <taxon>Agaricomycetidae</taxon>
        <taxon>Boletales</taxon>
        <taxon>Paxilineae</taxon>
        <taxon>Paxillaceae</taxon>
        <taxon>Paxillus</taxon>
    </lineage>
</organism>
<keyword evidence="1" id="KW-0812">Transmembrane</keyword>
<reference evidence="2 3" key="1">
    <citation type="submission" date="2014-06" db="EMBL/GenBank/DDBJ databases">
        <authorList>
            <consortium name="DOE Joint Genome Institute"/>
            <person name="Kuo A."/>
            <person name="Kohler A."/>
            <person name="Nagy L.G."/>
            <person name="Floudas D."/>
            <person name="Copeland A."/>
            <person name="Barry K.W."/>
            <person name="Cichocki N."/>
            <person name="Veneault-Fourrey C."/>
            <person name="LaButti K."/>
            <person name="Lindquist E.A."/>
            <person name="Lipzen A."/>
            <person name="Lundell T."/>
            <person name="Morin E."/>
            <person name="Murat C."/>
            <person name="Sun H."/>
            <person name="Tunlid A."/>
            <person name="Henrissat B."/>
            <person name="Grigoriev I.V."/>
            <person name="Hibbett D.S."/>
            <person name="Martin F."/>
            <person name="Nordberg H.P."/>
            <person name="Cantor M.N."/>
            <person name="Hua S.X."/>
        </authorList>
    </citation>
    <scope>NUCLEOTIDE SEQUENCE [LARGE SCALE GENOMIC DNA]</scope>
    <source>
        <strain evidence="2 3">ATCC 200175</strain>
    </source>
</reference>
<feature type="transmembrane region" description="Helical" evidence="1">
    <location>
        <begin position="49"/>
        <end position="70"/>
    </location>
</feature>
<sequence>MSSVTLRRNILHAVHLPFSGAVLLPWLVATSLIPNASIVHEVSRPSPPLTFLYLTFLPSFPCTCTGPVVTCNRRTE</sequence>
<evidence type="ECO:0000313" key="3">
    <source>
        <dbReference type="Proteomes" id="UP000053647"/>
    </source>
</evidence>
<accession>A0A0C9TUQ8</accession>
<name>A0A0C9TUQ8_PAXIN</name>
<dbReference type="EMBL" id="KN819378">
    <property type="protein sequence ID" value="KIJ11502.1"/>
    <property type="molecule type" value="Genomic_DNA"/>
</dbReference>
<proteinExistence type="predicted"/>
<dbReference type="Proteomes" id="UP000053647">
    <property type="component" value="Unassembled WGS sequence"/>
</dbReference>
<gene>
    <name evidence="2" type="ORF">PAXINDRAFT_171749</name>
</gene>
<protein>
    <submittedName>
        <fullName evidence="2">Uncharacterized protein</fullName>
    </submittedName>
</protein>
<keyword evidence="1" id="KW-0472">Membrane</keyword>
<reference evidence="3" key="2">
    <citation type="submission" date="2015-01" db="EMBL/GenBank/DDBJ databases">
        <title>Evolutionary Origins and Diversification of the Mycorrhizal Mutualists.</title>
        <authorList>
            <consortium name="DOE Joint Genome Institute"/>
            <consortium name="Mycorrhizal Genomics Consortium"/>
            <person name="Kohler A."/>
            <person name="Kuo A."/>
            <person name="Nagy L.G."/>
            <person name="Floudas D."/>
            <person name="Copeland A."/>
            <person name="Barry K.W."/>
            <person name="Cichocki N."/>
            <person name="Veneault-Fourrey C."/>
            <person name="LaButti K."/>
            <person name="Lindquist E.A."/>
            <person name="Lipzen A."/>
            <person name="Lundell T."/>
            <person name="Morin E."/>
            <person name="Murat C."/>
            <person name="Riley R."/>
            <person name="Ohm R."/>
            <person name="Sun H."/>
            <person name="Tunlid A."/>
            <person name="Henrissat B."/>
            <person name="Grigoriev I.V."/>
            <person name="Hibbett D.S."/>
            <person name="Martin F."/>
        </authorList>
    </citation>
    <scope>NUCLEOTIDE SEQUENCE [LARGE SCALE GENOMIC DNA]</scope>
    <source>
        <strain evidence="3">ATCC 200175</strain>
    </source>
</reference>
<keyword evidence="1" id="KW-1133">Transmembrane helix</keyword>
<feature type="transmembrane region" description="Helical" evidence="1">
    <location>
        <begin position="12"/>
        <end position="29"/>
    </location>
</feature>
<evidence type="ECO:0000256" key="1">
    <source>
        <dbReference type="SAM" id="Phobius"/>
    </source>
</evidence>
<dbReference type="HOGENOM" id="CLU_2655182_0_0_1"/>